<evidence type="ECO:0000313" key="4">
    <source>
        <dbReference type="EMBL" id="CAG2064022.1"/>
    </source>
</evidence>
<organism evidence="4 5">
    <name type="scientific">Timema podura</name>
    <name type="common">Walking stick</name>
    <dbReference type="NCBI Taxonomy" id="61482"/>
    <lineage>
        <taxon>Eukaryota</taxon>
        <taxon>Metazoa</taxon>
        <taxon>Ecdysozoa</taxon>
        <taxon>Arthropoda</taxon>
        <taxon>Hexapoda</taxon>
        <taxon>Insecta</taxon>
        <taxon>Pterygota</taxon>
        <taxon>Neoptera</taxon>
        <taxon>Polyneoptera</taxon>
        <taxon>Phasmatodea</taxon>
        <taxon>Timematodea</taxon>
        <taxon>Timematoidea</taxon>
        <taxon>Timematidae</taxon>
        <taxon>Timema</taxon>
    </lineage>
</organism>
<dbReference type="Gene3D" id="3.90.1170.50">
    <property type="entry name" value="Aldehyde oxidase/xanthine dehydrogenase, a/b hammerhead"/>
    <property type="match status" value="2"/>
</dbReference>
<comment type="caution">
    <text evidence="4">The sequence shown here is derived from an EMBL/GenBank/DDBJ whole genome shotgun (WGS) entry which is preliminary data.</text>
</comment>
<dbReference type="Pfam" id="PF01315">
    <property type="entry name" value="Ald_Xan_dh_C"/>
    <property type="match status" value="1"/>
</dbReference>
<dbReference type="SUPFAM" id="SSF56003">
    <property type="entry name" value="Molybdenum cofactor-binding domain"/>
    <property type="match status" value="1"/>
</dbReference>
<dbReference type="InterPro" id="IPR037165">
    <property type="entry name" value="AldOxase/xan_DH_Mopterin-bd_sf"/>
</dbReference>
<evidence type="ECO:0000259" key="3">
    <source>
        <dbReference type="SMART" id="SM01008"/>
    </source>
</evidence>
<dbReference type="InterPro" id="IPR036856">
    <property type="entry name" value="Ald_Oxase/Xan_DH_a/b_sf"/>
</dbReference>
<name>A0ABN7P8E5_TIMPD</name>
<dbReference type="PANTHER" id="PTHR11908">
    <property type="entry name" value="XANTHINE DEHYDROGENASE"/>
    <property type="match status" value="1"/>
</dbReference>
<dbReference type="PANTHER" id="PTHR11908:SF132">
    <property type="entry name" value="ALDEHYDE OXIDASE 1-RELATED"/>
    <property type="match status" value="1"/>
</dbReference>
<sequence>MFLLPLHPVISGEAEYVNDHPPIPGQLFAAFVLTTEAVGNIVDIDPSPALVSAADIFACSIGRTPLSRVGGEANVYLLPRPYFSDHGTNHFTNYMPSLVDVCDVLFIVDPCPIHAKSFKFLTSCPLLVFEPVACDDQRLSEMLFCSGKVLYEGQPVGIIVAVTRKLANKAANNVRIQYSNVEKPVIQLRDIVGTKNETRVDLGQASGADIDKGVTVPIGVTHVVKGSFCNSRQYHFTMETQTCLTVPTENGLNVFSSTQWMDNVQGAIGQILAIPENSIVVSVRRVGGAYGSKISRSNFTAAASALAAHILNKPVRMILSMETNMRAVGFRPEALNKYEASTWTAVQSS</sequence>
<dbReference type="EMBL" id="CAJPIN010030948">
    <property type="protein sequence ID" value="CAG2064022.1"/>
    <property type="molecule type" value="Genomic_DNA"/>
</dbReference>
<accession>A0ABN7P8E5</accession>
<evidence type="ECO:0000256" key="2">
    <source>
        <dbReference type="ARBA" id="ARBA00023002"/>
    </source>
</evidence>
<gene>
    <name evidence="4" type="ORF">TPAB3V08_LOCUS10969</name>
</gene>
<evidence type="ECO:0000313" key="5">
    <source>
        <dbReference type="Proteomes" id="UP001153148"/>
    </source>
</evidence>
<keyword evidence="5" id="KW-1185">Reference proteome</keyword>
<dbReference type="Proteomes" id="UP001153148">
    <property type="component" value="Unassembled WGS sequence"/>
</dbReference>
<dbReference type="SMART" id="SM01008">
    <property type="entry name" value="Ald_Xan_dh_C"/>
    <property type="match status" value="1"/>
</dbReference>
<keyword evidence="1" id="KW-0500">Molybdenum</keyword>
<dbReference type="Gene3D" id="3.30.365.10">
    <property type="entry name" value="Aldehyde oxidase/xanthine dehydrogenase, molybdopterin binding domain"/>
    <property type="match status" value="2"/>
</dbReference>
<proteinExistence type="predicted"/>
<dbReference type="Pfam" id="PF02738">
    <property type="entry name" value="MoCoBD_1"/>
    <property type="match status" value="1"/>
</dbReference>
<dbReference type="InterPro" id="IPR008274">
    <property type="entry name" value="AldOxase/xan_DH_MoCoBD1"/>
</dbReference>
<evidence type="ECO:0000256" key="1">
    <source>
        <dbReference type="ARBA" id="ARBA00022505"/>
    </source>
</evidence>
<dbReference type="InterPro" id="IPR000674">
    <property type="entry name" value="Ald_Oxase/Xan_DH_a/b"/>
</dbReference>
<reference evidence="4" key="1">
    <citation type="submission" date="2021-03" db="EMBL/GenBank/DDBJ databases">
        <authorList>
            <person name="Tran Van P."/>
        </authorList>
    </citation>
    <scope>NUCLEOTIDE SEQUENCE</scope>
</reference>
<keyword evidence="2" id="KW-0560">Oxidoreductase</keyword>
<protein>
    <recommendedName>
        <fullName evidence="3">Aldehyde oxidase/xanthine dehydrogenase a/b hammerhead domain-containing protein</fullName>
    </recommendedName>
</protein>
<dbReference type="SUPFAM" id="SSF54665">
    <property type="entry name" value="CO dehydrogenase molybdoprotein N-domain-like"/>
    <property type="match status" value="2"/>
</dbReference>
<dbReference type="InterPro" id="IPR016208">
    <property type="entry name" value="Ald_Oxase/xanthine_DH-like"/>
</dbReference>
<feature type="domain" description="Aldehyde oxidase/xanthine dehydrogenase a/b hammerhead" evidence="3">
    <location>
        <begin position="11"/>
        <end position="182"/>
    </location>
</feature>